<dbReference type="EMBL" id="CAJNNW010026116">
    <property type="protein sequence ID" value="CAE8682813.1"/>
    <property type="molecule type" value="Genomic_DNA"/>
</dbReference>
<proteinExistence type="predicted"/>
<dbReference type="AlphaFoldDB" id="A0A813JNV8"/>
<organism evidence="1 2">
    <name type="scientific">Polarella glacialis</name>
    <name type="common">Dinoflagellate</name>
    <dbReference type="NCBI Taxonomy" id="89957"/>
    <lineage>
        <taxon>Eukaryota</taxon>
        <taxon>Sar</taxon>
        <taxon>Alveolata</taxon>
        <taxon>Dinophyceae</taxon>
        <taxon>Suessiales</taxon>
        <taxon>Suessiaceae</taxon>
        <taxon>Polarella</taxon>
    </lineage>
</organism>
<name>A0A813JNV8_POLGL</name>
<comment type="caution">
    <text evidence="1">The sequence shown here is derived from an EMBL/GenBank/DDBJ whole genome shotgun (WGS) entry which is preliminary data.</text>
</comment>
<sequence>DDDINNTFTCDHLLYNRLSDDCLQGAYLATSLVAPSRLLRGHPPVGWGLRHADILCRLRRHILCRAASGCRGGVCAVQGGQLLKRTVGPGRDAHVLSPVMFKRCCCC</sequence>
<dbReference type="Proteomes" id="UP000626109">
    <property type="component" value="Unassembled WGS sequence"/>
</dbReference>
<gene>
    <name evidence="1" type="ORF">PGLA2088_LOCUS23133</name>
</gene>
<reference evidence="1" key="1">
    <citation type="submission" date="2021-02" db="EMBL/GenBank/DDBJ databases">
        <authorList>
            <person name="Dougan E. K."/>
            <person name="Rhodes N."/>
            <person name="Thang M."/>
            <person name="Chan C."/>
        </authorList>
    </citation>
    <scope>NUCLEOTIDE SEQUENCE</scope>
</reference>
<evidence type="ECO:0000313" key="1">
    <source>
        <dbReference type="EMBL" id="CAE8682813.1"/>
    </source>
</evidence>
<feature type="non-terminal residue" evidence="1">
    <location>
        <position position="1"/>
    </location>
</feature>
<accession>A0A813JNV8</accession>
<evidence type="ECO:0000313" key="2">
    <source>
        <dbReference type="Proteomes" id="UP000626109"/>
    </source>
</evidence>
<protein>
    <submittedName>
        <fullName evidence="1">Uncharacterized protein</fullName>
    </submittedName>
</protein>